<feature type="region of interest" description="Disordered" evidence="1">
    <location>
        <begin position="126"/>
        <end position="152"/>
    </location>
</feature>
<evidence type="ECO:0000313" key="2">
    <source>
        <dbReference type="EMBL" id="KAD4982043.1"/>
    </source>
</evidence>
<dbReference type="OrthoDB" id="1244502at2759"/>
<evidence type="ECO:0000256" key="1">
    <source>
        <dbReference type="SAM" id="MobiDB-lite"/>
    </source>
</evidence>
<proteinExistence type="predicted"/>
<organism evidence="2 3">
    <name type="scientific">Mikania micrantha</name>
    <name type="common">bitter vine</name>
    <dbReference type="NCBI Taxonomy" id="192012"/>
    <lineage>
        <taxon>Eukaryota</taxon>
        <taxon>Viridiplantae</taxon>
        <taxon>Streptophyta</taxon>
        <taxon>Embryophyta</taxon>
        <taxon>Tracheophyta</taxon>
        <taxon>Spermatophyta</taxon>
        <taxon>Magnoliopsida</taxon>
        <taxon>eudicotyledons</taxon>
        <taxon>Gunneridae</taxon>
        <taxon>Pentapetalae</taxon>
        <taxon>asterids</taxon>
        <taxon>campanulids</taxon>
        <taxon>Asterales</taxon>
        <taxon>Asteraceae</taxon>
        <taxon>Asteroideae</taxon>
        <taxon>Heliantheae alliance</taxon>
        <taxon>Eupatorieae</taxon>
        <taxon>Mikania</taxon>
    </lineage>
</organism>
<dbReference type="AlphaFoldDB" id="A0A5N6NNX5"/>
<evidence type="ECO:0000313" key="3">
    <source>
        <dbReference type="Proteomes" id="UP000326396"/>
    </source>
</evidence>
<sequence length="494" mass="54698">MDRNGKGEISYSTRADPETSPVPLNCWALHSITRITRPVNKEQPGRPVVSFPIQDDKAVTELRQLRNASCGLFQGMGYGLGELMRLLALGKPCVSIPETSACDIPRCLYGNQHALGKQYSKTKAIPATQLRQATKASRRRSPESSLGSPDQIESSLCQSMNMSHPVVRGVGQIRIEALPRKSQDFWADSSIRPISFCRFPGLSESLVRSGPGVPFIRLWERLSVPILHRVIKCDGQLSQSGSGQARLSSDNVVQATGSACHMKKATTMGDEGDQPIATVALGSTLEDFRVSRSYLNRMILITHDSLTKEACIGAYLFSKQVVRLVGSRLIHITVSKTVFFIPSGGLRRYSEATRIVACTSLPQSIRVSSYHPSISSPMMRKDDRADVLVKLYLSLGTRSSHSCVYLSFVMVLVTLSCFRHLSFSQSEGWGLVKYDMGRYGIQLMSIRKGGKEWLALATLRSKQKIPKSHCLYEQTNFVQPAYVEKIPYSMPIDS</sequence>
<protein>
    <submittedName>
        <fullName evidence="2">Uncharacterized protein</fullName>
    </submittedName>
</protein>
<keyword evidence="3" id="KW-1185">Reference proteome</keyword>
<name>A0A5N6NNX5_9ASTR</name>
<dbReference type="EMBL" id="SZYD01000010">
    <property type="protein sequence ID" value="KAD4982043.1"/>
    <property type="molecule type" value="Genomic_DNA"/>
</dbReference>
<feature type="compositionally biased region" description="Polar residues" evidence="1">
    <location>
        <begin position="143"/>
        <end position="152"/>
    </location>
</feature>
<reference evidence="2 3" key="1">
    <citation type="submission" date="2019-05" db="EMBL/GenBank/DDBJ databases">
        <title>Mikania micrantha, genome provides insights into the molecular mechanism of rapid growth.</title>
        <authorList>
            <person name="Liu B."/>
        </authorList>
    </citation>
    <scope>NUCLEOTIDE SEQUENCE [LARGE SCALE GENOMIC DNA]</scope>
    <source>
        <strain evidence="2">NLD-2019</strain>
        <tissue evidence="2">Leaf</tissue>
    </source>
</reference>
<gene>
    <name evidence="2" type="ORF">E3N88_18714</name>
</gene>
<dbReference type="Proteomes" id="UP000326396">
    <property type="component" value="Linkage Group LG18"/>
</dbReference>
<comment type="caution">
    <text evidence="2">The sequence shown here is derived from an EMBL/GenBank/DDBJ whole genome shotgun (WGS) entry which is preliminary data.</text>
</comment>
<accession>A0A5N6NNX5</accession>